<dbReference type="PRINTS" id="PR00454">
    <property type="entry name" value="ETSDOMAIN"/>
</dbReference>
<dbReference type="InterPro" id="IPR036388">
    <property type="entry name" value="WH-like_DNA-bd_sf"/>
</dbReference>
<feature type="region of interest" description="Disordered" evidence="4">
    <location>
        <begin position="202"/>
        <end position="276"/>
    </location>
</feature>
<dbReference type="GO" id="GO:0005634">
    <property type="term" value="C:nucleus"/>
    <property type="evidence" value="ECO:0007669"/>
    <property type="project" value="UniProtKB-SubCell"/>
</dbReference>
<dbReference type="PANTHER" id="PTHR11849:SF133">
    <property type="entry name" value="ETS DOMAIN-CONTAINING PROTEIN"/>
    <property type="match status" value="1"/>
</dbReference>
<dbReference type="InterPro" id="IPR036390">
    <property type="entry name" value="WH_DNA-bd_sf"/>
</dbReference>
<dbReference type="OMA" id="GDIIEWT"/>
<dbReference type="Pfam" id="PF00178">
    <property type="entry name" value="Ets"/>
    <property type="match status" value="1"/>
</dbReference>
<evidence type="ECO:0000256" key="3">
    <source>
        <dbReference type="RuleBase" id="RU004019"/>
    </source>
</evidence>
<keyword evidence="3" id="KW-0539">Nucleus</keyword>
<comment type="similarity">
    <text evidence="1 3">Belongs to the ETS family.</text>
</comment>
<evidence type="ECO:0000256" key="1">
    <source>
        <dbReference type="ARBA" id="ARBA00005562"/>
    </source>
</evidence>
<dbReference type="PANTHER" id="PTHR11849">
    <property type="entry name" value="ETS"/>
    <property type="match status" value="1"/>
</dbReference>
<feature type="compositionally biased region" description="Basic and acidic residues" evidence="4">
    <location>
        <begin position="169"/>
        <end position="180"/>
    </location>
</feature>
<name>A0A7I4YR93_HAECO</name>
<feature type="region of interest" description="Disordered" evidence="4">
    <location>
        <begin position="134"/>
        <end position="184"/>
    </location>
</feature>
<feature type="compositionally biased region" description="Low complexity" evidence="4">
    <location>
        <begin position="202"/>
        <end position="239"/>
    </location>
</feature>
<dbReference type="WBParaSite" id="HCON_00127560-00001">
    <property type="protein sequence ID" value="HCON_00127560-00001"/>
    <property type="gene ID" value="HCON_00127560"/>
</dbReference>
<keyword evidence="6" id="KW-1185">Reference proteome</keyword>
<dbReference type="InterPro" id="IPR046328">
    <property type="entry name" value="ETS_fam"/>
</dbReference>
<feature type="compositionally biased region" description="Pro residues" evidence="4">
    <location>
        <begin position="143"/>
        <end position="154"/>
    </location>
</feature>
<dbReference type="OrthoDB" id="10067219at2759"/>
<dbReference type="GO" id="GO:0043565">
    <property type="term" value="F:sequence-specific DNA binding"/>
    <property type="evidence" value="ECO:0007669"/>
    <property type="project" value="InterPro"/>
</dbReference>
<evidence type="ECO:0000259" key="5">
    <source>
        <dbReference type="PROSITE" id="PS50061"/>
    </source>
</evidence>
<evidence type="ECO:0000256" key="2">
    <source>
        <dbReference type="ARBA" id="ARBA00023125"/>
    </source>
</evidence>
<proteinExistence type="inferred from homology"/>
<dbReference type="AlphaFoldDB" id="A0A7I4YR93"/>
<dbReference type="Proteomes" id="UP000025227">
    <property type="component" value="Unplaced"/>
</dbReference>
<protein>
    <submittedName>
        <fullName evidence="7">ETS domain-containing protein</fullName>
    </submittedName>
</protein>
<evidence type="ECO:0000256" key="4">
    <source>
        <dbReference type="SAM" id="MobiDB-lite"/>
    </source>
</evidence>
<dbReference type="GO" id="GO:0030154">
    <property type="term" value="P:cell differentiation"/>
    <property type="evidence" value="ECO:0007669"/>
    <property type="project" value="TreeGrafter"/>
</dbReference>
<comment type="subcellular location">
    <subcellularLocation>
        <location evidence="3">Nucleus</location>
    </subcellularLocation>
</comment>
<dbReference type="Gene3D" id="1.10.10.10">
    <property type="entry name" value="Winged helix-like DNA-binding domain superfamily/Winged helix DNA-binding domain"/>
    <property type="match status" value="1"/>
</dbReference>
<dbReference type="SUPFAM" id="SSF46785">
    <property type="entry name" value="Winged helix' DNA-binding domain"/>
    <property type="match status" value="1"/>
</dbReference>
<evidence type="ECO:0000313" key="7">
    <source>
        <dbReference type="WBParaSite" id="HCON_00127560-00001"/>
    </source>
</evidence>
<evidence type="ECO:0000313" key="6">
    <source>
        <dbReference type="Proteomes" id="UP000025227"/>
    </source>
</evidence>
<organism evidence="6 7">
    <name type="scientific">Haemonchus contortus</name>
    <name type="common">Barber pole worm</name>
    <dbReference type="NCBI Taxonomy" id="6289"/>
    <lineage>
        <taxon>Eukaryota</taxon>
        <taxon>Metazoa</taxon>
        <taxon>Ecdysozoa</taxon>
        <taxon>Nematoda</taxon>
        <taxon>Chromadorea</taxon>
        <taxon>Rhabditida</taxon>
        <taxon>Rhabditina</taxon>
        <taxon>Rhabditomorpha</taxon>
        <taxon>Strongyloidea</taxon>
        <taxon>Trichostrongylidae</taxon>
        <taxon>Haemonchus</taxon>
    </lineage>
</organism>
<dbReference type="GO" id="GO:0000981">
    <property type="term" value="F:DNA-binding transcription factor activity, RNA polymerase II-specific"/>
    <property type="evidence" value="ECO:0007669"/>
    <property type="project" value="TreeGrafter"/>
</dbReference>
<dbReference type="PROSITE" id="PS50061">
    <property type="entry name" value="ETS_DOMAIN_3"/>
    <property type="match status" value="1"/>
</dbReference>
<keyword evidence="2 3" id="KW-0238">DNA-binding</keyword>
<dbReference type="PROSITE" id="PS00345">
    <property type="entry name" value="ETS_DOMAIN_1"/>
    <property type="match status" value="1"/>
</dbReference>
<feature type="compositionally biased region" description="Low complexity" evidence="4">
    <location>
        <begin position="155"/>
        <end position="166"/>
    </location>
</feature>
<reference evidence="7" key="1">
    <citation type="submission" date="2020-12" db="UniProtKB">
        <authorList>
            <consortium name="WormBaseParasite"/>
        </authorList>
    </citation>
    <scope>IDENTIFICATION</scope>
    <source>
        <strain evidence="7">MHco3</strain>
    </source>
</reference>
<sequence length="418" mass="45110">MMDTMPSVGLTARHDNEFSNRTPVDSNITLWQFLLELLVQGEHPQLIQWTNREGEFKLLDAEAVARLWGQRKAKPHMNYDKLSRALRYYYDKNIIKKVIGQKFVYRFVETNITEPVAYNMSLCRAMSNTSVTAKSDIHSSQVPPAPPPAPPPSAPLTTVTTTTTTTSMVKEEPNKPDHDTSSMPILTSYATQPELTTLNLSGTSTAASASTPSPTNSSCSAHSAGSSSGVSSLPTLSVTPPGPSSRPASVHSDSSRKRRASPIAVVPRRQRPDPLNLSATTQLLSPSLPHGAISPYHMQLMQQMSPLLLQHRLQLYALASTTPIFAPNSPVLAAMATSPFRSPLTTPTAAGPHIFQFPPVSAPNTGGGANSLMHPLATMMSPANVLSSLNNSLFKFPCDSLKTPTLTLKTPLPVNNDL</sequence>
<dbReference type="SMART" id="SM00413">
    <property type="entry name" value="ETS"/>
    <property type="match status" value="1"/>
</dbReference>
<accession>A0A7I4YR93</accession>
<feature type="domain" description="ETS" evidence="5">
    <location>
        <begin position="28"/>
        <end position="108"/>
    </location>
</feature>
<dbReference type="InterPro" id="IPR000418">
    <property type="entry name" value="Ets_dom"/>
</dbReference>
<dbReference type="PROSITE" id="PS00346">
    <property type="entry name" value="ETS_DOMAIN_2"/>
    <property type="match status" value="1"/>
</dbReference>